<dbReference type="AlphaFoldDB" id="F2LUM1"/>
<reference evidence="2 3" key="1">
    <citation type="journal article" date="2011" name="Stand. Genomic Sci.">
        <title>Complete genome sequence of the thermophilic sulfur-reducer Hippea maritima type strain (MH(2)).</title>
        <authorList>
            <person name="Huntemann M."/>
            <person name="Lu M."/>
            <person name="Nolan M."/>
            <person name="Lapidus A."/>
            <person name="Lucas S."/>
            <person name="Hammon N."/>
            <person name="Deshpande S."/>
            <person name="Cheng J.F."/>
            <person name="Tapia R."/>
            <person name="Han C."/>
            <person name="Goodwin L."/>
            <person name="Pitluck S."/>
            <person name="Liolios K."/>
            <person name="Pagani I."/>
            <person name="Ivanova N."/>
            <person name="Ovchinikova G."/>
            <person name="Pati A."/>
            <person name="Chen A."/>
            <person name="Palaniappan K."/>
            <person name="Land M."/>
            <person name="Hauser L."/>
            <person name="Jeffries C.D."/>
            <person name="Detter J.C."/>
            <person name="Brambilla E.M."/>
            <person name="Rohde M."/>
            <person name="Spring S."/>
            <person name="Goker M."/>
            <person name="Woyke T."/>
            <person name="Bristow J."/>
            <person name="Eisen J.A."/>
            <person name="Markowitz V."/>
            <person name="Hugenholtz P."/>
            <person name="Kyrpides N.C."/>
            <person name="Klenk H.P."/>
            <person name="Mavromatis K."/>
        </authorList>
    </citation>
    <scope>NUCLEOTIDE SEQUENCE [LARGE SCALE GENOMIC DNA]</scope>
    <source>
        <strain evidence="3">ATCC 700847 / DSM 10411 / MH2</strain>
    </source>
</reference>
<dbReference type="InParanoid" id="F2LUM1"/>
<dbReference type="STRING" id="760142.Hipma_1666"/>
<dbReference type="InterPro" id="IPR032347">
    <property type="entry name" value="DUF4864"/>
</dbReference>
<feature type="transmembrane region" description="Helical" evidence="1">
    <location>
        <begin position="7"/>
        <end position="25"/>
    </location>
</feature>
<dbReference type="eggNOG" id="ENOG5033I41">
    <property type="taxonomic scope" value="Bacteria"/>
</dbReference>
<reference evidence="3" key="2">
    <citation type="submission" date="2011-03" db="EMBL/GenBank/DDBJ databases">
        <title>The complete genome of Hippea maritima DSM 10411.</title>
        <authorList>
            <consortium name="US DOE Joint Genome Institute (JGI-PGF)"/>
            <person name="Lucas S."/>
            <person name="Copeland A."/>
            <person name="Lapidus A."/>
            <person name="Bruce D."/>
            <person name="Goodwin L."/>
            <person name="Pitluck S."/>
            <person name="Peters L."/>
            <person name="Kyrpides N."/>
            <person name="Mavromatis K."/>
            <person name="Pagani I."/>
            <person name="Ivanova N."/>
            <person name="Mikhailova N."/>
            <person name="Lu M."/>
            <person name="Detter J.C."/>
            <person name="Tapia R."/>
            <person name="Han C."/>
            <person name="Land M."/>
            <person name="Hauser L."/>
            <person name="Markowitz V."/>
            <person name="Cheng J.-F."/>
            <person name="Hugenholtz P."/>
            <person name="Woyke T."/>
            <person name="Wu D."/>
            <person name="Spring S."/>
            <person name="Schroeder M."/>
            <person name="Brambilla E."/>
            <person name="Klenk H.-P."/>
            <person name="Eisen J.A."/>
        </authorList>
    </citation>
    <scope>NUCLEOTIDE SEQUENCE [LARGE SCALE GENOMIC DNA]</scope>
    <source>
        <strain evidence="3">ATCC 700847 / DSM 10411 / MH2</strain>
    </source>
</reference>
<accession>F2LUM1</accession>
<keyword evidence="1" id="KW-0472">Membrane</keyword>
<proteinExistence type="predicted"/>
<dbReference type="KEGG" id="hmr:Hipma_1666"/>
<evidence type="ECO:0000313" key="3">
    <source>
        <dbReference type="Proteomes" id="UP000008139"/>
    </source>
</evidence>
<dbReference type="EMBL" id="CP002606">
    <property type="protein sequence ID" value="AEA34611.1"/>
    <property type="molecule type" value="Genomic_DNA"/>
</dbReference>
<dbReference type="Proteomes" id="UP000008139">
    <property type="component" value="Chromosome"/>
</dbReference>
<keyword evidence="1" id="KW-0812">Transmembrane</keyword>
<name>F2LUM1_HIPMA</name>
<evidence type="ECO:0000313" key="2">
    <source>
        <dbReference type="EMBL" id="AEA34611.1"/>
    </source>
</evidence>
<evidence type="ECO:0000256" key="1">
    <source>
        <dbReference type="SAM" id="Phobius"/>
    </source>
</evidence>
<gene>
    <name evidence="2" type="ordered locus">Hipma_1666</name>
</gene>
<dbReference type="HOGENOM" id="CLU_1064656_0_0_7"/>
<dbReference type="RefSeq" id="WP_013682636.1">
    <property type="nucleotide sequence ID" value="NC_015318.1"/>
</dbReference>
<keyword evidence="1" id="KW-1133">Transmembrane helix</keyword>
<dbReference type="OrthoDB" id="5502427at2"/>
<organism evidence="2 3">
    <name type="scientific">Hippea maritima (strain ATCC 700847 / DSM 10411 / MH2)</name>
    <dbReference type="NCBI Taxonomy" id="760142"/>
    <lineage>
        <taxon>Bacteria</taxon>
        <taxon>Pseudomonadati</taxon>
        <taxon>Campylobacterota</taxon>
        <taxon>Desulfurellia</taxon>
        <taxon>Desulfurellales</taxon>
        <taxon>Hippeaceae</taxon>
        <taxon>Hippea</taxon>
    </lineage>
</organism>
<protein>
    <submittedName>
        <fullName evidence="2">Uncharacterized protein</fullName>
    </submittedName>
</protein>
<keyword evidence="3" id="KW-1185">Reference proteome</keyword>
<sequence length="261" mass="29769">MKKILKIVGFIFILGIIAVAAALFFTSDLPETADNFFKAIKNNNYVKAQEYLSKNFRSTTPLSKLKQAFPYSRFKHYNGYSFKNREVTADGTGTLKGSIKFDDGSRIPVKISLIKENDEWKINYISISPSGLSSNTGSQSKPSLQQVSYSDLVHKTMVDLVYAIQHNDYSGFYSTTSTQFQSSVNIDKLKNAFYKFSSVNINWNDITNMKPIITKKEIQENGILKLIGYYPTQPRRLGFDFEYVKNNGKYKIIGVFLRLEK</sequence>
<dbReference type="Pfam" id="PF16156">
    <property type="entry name" value="DUF4864"/>
    <property type="match status" value="1"/>
</dbReference>